<dbReference type="InterPro" id="IPR054539">
    <property type="entry name" value="Beta-prop_PDH"/>
</dbReference>
<dbReference type="OrthoDB" id="507128at2759"/>
<dbReference type="AlphaFoldDB" id="A0A8T9BVR8"/>
<evidence type="ECO:0000313" key="4">
    <source>
        <dbReference type="Proteomes" id="UP000469558"/>
    </source>
</evidence>
<comment type="caution">
    <text evidence="3">The sequence shown here is derived from an EMBL/GenBank/DDBJ whole genome shotgun (WGS) entry which is preliminary data.</text>
</comment>
<evidence type="ECO:0000313" key="3">
    <source>
        <dbReference type="EMBL" id="TVY62295.1"/>
    </source>
</evidence>
<gene>
    <name evidence="3" type="ORF">LSUE1_G010058</name>
</gene>
<feature type="domain" description="Pyrroloquinoline quinone-dependent pyranose dehydrogenase beta-propeller" evidence="2">
    <location>
        <begin position="34"/>
        <end position="75"/>
    </location>
</feature>
<feature type="compositionally biased region" description="Polar residues" evidence="1">
    <location>
        <begin position="61"/>
        <end position="75"/>
    </location>
</feature>
<proteinExistence type="predicted"/>
<evidence type="ECO:0000256" key="1">
    <source>
        <dbReference type="SAM" id="MobiDB-lite"/>
    </source>
</evidence>
<organism evidence="3 4">
    <name type="scientific">Lachnellula suecica</name>
    <dbReference type="NCBI Taxonomy" id="602035"/>
    <lineage>
        <taxon>Eukaryota</taxon>
        <taxon>Fungi</taxon>
        <taxon>Dikarya</taxon>
        <taxon>Ascomycota</taxon>
        <taxon>Pezizomycotina</taxon>
        <taxon>Leotiomycetes</taxon>
        <taxon>Helotiales</taxon>
        <taxon>Lachnaceae</taxon>
        <taxon>Lachnellula</taxon>
    </lineage>
</organism>
<dbReference type="EMBL" id="QGMK01002009">
    <property type="protein sequence ID" value="TVY62295.1"/>
    <property type="molecule type" value="Genomic_DNA"/>
</dbReference>
<protein>
    <recommendedName>
        <fullName evidence="2">Pyrroloquinoline quinone-dependent pyranose dehydrogenase beta-propeller domain-containing protein</fullName>
    </recommendedName>
</protein>
<evidence type="ECO:0000259" key="2">
    <source>
        <dbReference type="Pfam" id="PF22807"/>
    </source>
</evidence>
<dbReference type="Proteomes" id="UP000469558">
    <property type="component" value="Unassembled WGS sequence"/>
</dbReference>
<accession>A0A8T9BVR8</accession>
<dbReference type="Pfam" id="PF22807">
    <property type="entry name" value="TrAA12"/>
    <property type="match status" value="1"/>
</dbReference>
<name>A0A8T9BVR8_9HELO</name>
<reference evidence="3 4" key="1">
    <citation type="submission" date="2018-05" db="EMBL/GenBank/DDBJ databases">
        <title>Genome sequencing and assembly of the regulated plant pathogen Lachnellula willkommii and related sister species for the development of diagnostic species identification markers.</title>
        <authorList>
            <person name="Giroux E."/>
            <person name="Bilodeau G."/>
        </authorList>
    </citation>
    <scope>NUCLEOTIDE SEQUENCE [LARGE SCALE GENOMIC DNA]</scope>
    <source>
        <strain evidence="3 4">CBS 268.59</strain>
    </source>
</reference>
<feature type="region of interest" description="Disordered" evidence="1">
    <location>
        <begin position="56"/>
        <end position="75"/>
    </location>
</feature>
<keyword evidence="4" id="KW-1185">Reference proteome</keyword>
<sequence>MGLTSQLTVELSSYPNSTELMRTTTMPRAGQSDDGLNFSRTLLVSRSVPNLLLVQRGSDGNIDTGTTNATSGRSQ</sequence>